<proteinExistence type="predicted"/>
<name>A0A8T2UXX3_CERRI</name>
<feature type="coiled-coil region" evidence="1">
    <location>
        <begin position="773"/>
        <end position="950"/>
    </location>
</feature>
<evidence type="ECO:0000313" key="5">
    <source>
        <dbReference type="Proteomes" id="UP000825935"/>
    </source>
</evidence>
<evidence type="ECO:0000313" key="4">
    <source>
        <dbReference type="EMBL" id="KAH7438573.1"/>
    </source>
</evidence>
<accession>A0A8T2UXX3</accession>
<evidence type="ECO:0000256" key="2">
    <source>
        <dbReference type="SAM" id="MobiDB-lite"/>
    </source>
</evidence>
<sequence length="1074" mass="121152">MESENDSTPLSPSTPPNEQSGPEPNHCQPESHVLDEIESNDRRDSEELPTEDTDFSKPLNPSIGDSNNMEVELMKAQDTIKKLQSDLADAEKKLTDSQREHLEKISALMDELQSSSMIKEKIQVLESENGHLMDELSGSKNEILDLQGHLETARQDHAGLQSQVDGFRERILNLEKELKETKDQVLDTRKEFSLQLESCQTELASKTETLEHSNKLYSELQLEYQEFRSKSQESEELVKQQIFNLEVMLKKADDEVKEKDASELSLQAEVVDLKSKLSEVSNDSEDRLKKMELEYQEQLRVNEETCTSLQMCISDLEQKISHLQSSLDVTTSDAEQARCKVTESEKGLEVLQQIKRELEEESADLRLQLKGMEDVTNRQLNDLKIAEQRVLDLEQELESLLHTKTKCEQHAADLKEQLDSLGVTACKQADCLKVAEEKADAANQQVAHLQEVLETTEKMLKASNEAVKTLQEEVSELKSKEAASLEYVKEIEKGSQELQQELESKLEASSATVSQLEGKLAELQGSLSDAMIDADSKKMKIRDLEAKVASLQHIQGELEEKLSASEEKCSQHENSAQTSQTRAVELEGLITEHRSKADDLNVKVSELEAALQESESLATDLEMQLKVAKENSLLFEGASASHISELENTCKHHETKIEELQSMVAEKESEIKNILDSFTEFKLSNKALEERLEKLQLEKNDLECFIQEYKSSVEKTATDLHEASVLEKNLRDEISSLHETVSHLQSSLVQFEEEKQTMITQLDCTKTSLAGLNDQFVREREELQKKIETITQENGDLEQNILDVQEKLHAAIAAAELSTKQLQESSSKESSLKAQIEELDLQLKNALGVCAHVESLEREKGSLAQEFTSAQEKIQAMSQDKESSFKQLQAALAKESELNDEIVSLKDQLEKARDAFSQVEKLEQTLKTMREEHQAQVDQLLSASRETESKLASVEGQLLASTFERKEAQAVSSERETVLKDLGSNATGYVEVVEQDSPAHLKKREIDLDLQSPGKAKNRKKKGVTWDNNSISKTEVVQKPQQHTTRIQNNYIAHILISVVSIMIGFWFARKLHS</sequence>
<feature type="region of interest" description="Disordered" evidence="2">
    <location>
        <begin position="1"/>
        <end position="70"/>
    </location>
</feature>
<keyword evidence="3" id="KW-0812">Transmembrane</keyword>
<comment type="caution">
    <text evidence="4">The sequence shown here is derived from an EMBL/GenBank/DDBJ whole genome shotgun (WGS) entry which is preliminary data.</text>
</comment>
<dbReference type="EMBL" id="CM035409">
    <property type="protein sequence ID" value="KAH7438573.1"/>
    <property type="molecule type" value="Genomic_DNA"/>
</dbReference>
<feature type="coiled-coil region" evidence="1">
    <location>
        <begin position="341"/>
        <end position="712"/>
    </location>
</feature>
<dbReference type="AlphaFoldDB" id="A0A8T2UXX3"/>
<keyword evidence="3" id="KW-1133">Transmembrane helix</keyword>
<feature type="transmembrane region" description="Helical" evidence="3">
    <location>
        <begin position="1051"/>
        <end position="1069"/>
    </location>
</feature>
<reference evidence="4" key="1">
    <citation type="submission" date="2021-08" db="EMBL/GenBank/DDBJ databases">
        <title>WGS assembly of Ceratopteris richardii.</title>
        <authorList>
            <person name="Marchant D.B."/>
            <person name="Chen G."/>
            <person name="Jenkins J."/>
            <person name="Shu S."/>
            <person name="Leebens-Mack J."/>
            <person name="Grimwood J."/>
            <person name="Schmutz J."/>
            <person name="Soltis P."/>
            <person name="Soltis D."/>
            <person name="Chen Z.-H."/>
        </authorList>
    </citation>
    <scope>NUCLEOTIDE SEQUENCE</scope>
    <source>
        <strain evidence="4">Whitten #5841</strain>
        <tissue evidence="4">Leaf</tissue>
    </source>
</reference>
<organism evidence="4 5">
    <name type="scientific">Ceratopteris richardii</name>
    <name type="common">Triangle waterfern</name>
    <dbReference type="NCBI Taxonomy" id="49495"/>
    <lineage>
        <taxon>Eukaryota</taxon>
        <taxon>Viridiplantae</taxon>
        <taxon>Streptophyta</taxon>
        <taxon>Embryophyta</taxon>
        <taxon>Tracheophyta</taxon>
        <taxon>Polypodiopsida</taxon>
        <taxon>Polypodiidae</taxon>
        <taxon>Polypodiales</taxon>
        <taxon>Pteridineae</taxon>
        <taxon>Pteridaceae</taxon>
        <taxon>Parkerioideae</taxon>
        <taxon>Ceratopteris</taxon>
    </lineage>
</organism>
<dbReference type="SUPFAM" id="SSF57997">
    <property type="entry name" value="Tropomyosin"/>
    <property type="match status" value="2"/>
</dbReference>
<feature type="compositionally biased region" description="Polar residues" evidence="2">
    <location>
        <begin position="1"/>
        <end position="22"/>
    </location>
</feature>
<gene>
    <name evidence="4" type="ORF">KP509_04G021100</name>
</gene>
<dbReference type="Gene3D" id="1.10.287.1490">
    <property type="match status" value="2"/>
</dbReference>
<feature type="compositionally biased region" description="Basic and acidic residues" evidence="2">
    <location>
        <begin position="32"/>
        <end position="46"/>
    </location>
</feature>
<evidence type="ECO:0000256" key="3">
    <source>
        <dbReference type="SAM" id="Phobius"/>
    </source>
</evidence>
<dbReference type="PANTHER" id="PTHR43049:SF1">
    <property type="entry name" value="EARLY ENDOSOME ANTIGEN"/>
    <property type="match status" value="1"/>
</dbReference>
<protein>
    <submittedName>
        <fullName evidence="4">Uncharacterized protein</fullName>
    </submittedName>
</protein>
<dbReference type="PANTHER" id="PTHR43049">
    <property type="entry name" value="EARLY ENDOSOME ANTIGEN"/>
    <property type="match status" value="1"/>
</dbReference>
<keyword evidence="1" id="KW-0175">Coiled coil</keyword>
<feature type="coiled-coil region" evidence="1">
    <location>
        <begin position="150"/>
        <end position="237"/>
    </location>
</feature>
<keyword evidence="5" id="KW-1185">Reference proteome</keyword>
<dbReference type="Proteomes" id="UP000825935">
    <property type="component" value="Chromosome 4"/>
</dbReference>
<keyword evidence="3" id="KW-0472">Membrane</keyword>
<dbReference type="OMA" id="PIMEFCD"/>
<dbReference type="OrthoDB" id="2441647at2759"/>
<evidence type="ECO:0000256" key="1">
    <source>
        <dbReference type="SAM" id="Coils"/>
    </source>
</evidence>